<dbReference type="Proteomes" id="UP001301388">
    <property type="component" value="Unassembled WGS sequence"/>
</dbReference>
<comment type="caution">
    <text evidence="3">The sequence shown here is derived from an EMBL/GenBank/DDBJ whole genome shotgun (WGS) entry which is preliminary data.</text>
</comment>
<dbReference type="Gene3D" id="1.10.260.40">
    <property type="entry name" value="lambda repressor-like DNA-binding domains"/>
    <property type="match status" value="1"/>
</dbReference>
<dbReference type="RefSeq" id="WP_281006919.1">
    <property type="nucleotide sequence ID" value="NZ_JAYGIE010000084.1"/>
</dbReference>
<evidence type="ECO:0000313" key="3">
    <source>
        <dbReference type="EMBL" id="MEA5479201.1"/>
    </source>
</evidence>
<dbReference type="SUPFAM" id="SSF47413">
    <property type="entry name" value="lambda repressor-like DNA-binding domains"/>
    <property type="match status" value="1"/>
</dbReference>
<accession>A0ABU5TLN1</accession>
<name>A0ABU5TLN1_9CYAN</name>
<dbReference type="PANTHER" id="PTHR36924:SF1">
    <property type="entry name" value="ANTITOXIN HIGA-1"/>
    <property type="match status" value="1"/>
</dbReference>
<dbReference type="Pfam" id="PF01381">
    <property type="entry name" value="HTH_3"/>
    <property type="match status" value="1"/>
</dbReference>
<dbReference type="InterPro" id="IPR001387">
    <property type="entry name" value="Cro/C1-type_HTH"/>
</dbReference>
<dbReference type="InterPro" id="IPR013430">
    <property type="entry name" value="Toxin_antidote_HigA"/>
</dbReference>
<sequence>MNNLLETVKDRKRRPNHPGQVVLDILEELEMSQTQFAKILGVSRRTVNQIIQGRRPITVDMAIRIGKAFGNGPELWLNLQQNVDVWDALQKYEEEYNKILTLQNYQKELTVA</sequence>
<dbReference type="SMART" id="SM00530">
    <property type="entry name" value="HTH_XRE"/>
    <property type="match status" value="1"/>
</dbReference>
<gene>
    <name evidence="3" type="ORF">VB774_16390</name>
</gene>
<organism evidence="3 4">
    <name type="scientific">Pseudanabaena galeata UHCC 0370</name>
    <dbReference type="NCBI Taxonomy" id="3110310"/>
    <lineage>
        <taxon>Bacteria</taxon>
        <taxon>Bacillati</taxon>
        <taxon>Cyanobacteriota</taxon>
        <taxon>Cyanophyceae</taxon>
        <taxon>Pseudanabaenales</taxon>
        <taxon>Pseudanabaenaceae</taxon>
        <taxon>Pseudanabaena</taxon>
    </lineage>
</organism>
<keyword evidence="4" id="KW-1185">Reference proteome</keyword>
<dbReference type="CDD" id="cd00093">
    <property type="entry name" value="HTH_XRE"/>
    <property type="match status" value="1"/>
</dbReference>
<reference evidence="3 4" key="1">
    <citation type="submission" date="2023-12" db="EMBL/GenBank/DDBJ databases">
        <title>Baltic Sea Cyanobacteria.</title>
        <authorList>
            <person name="Delbaje E."/>
            <person name="Fewer D.P."/>
            <person name="Shishido T.K."/>
        </authorList>
    </citation>
    <scope>NUCLEOTIDE SEQUENCE [LARGE SCALE GENOMIC DNA]</scope>
    <source>
        <strain evidence="3 4">UHCC 0370</strain>
    </source>
</reference>
<keyword evidence="1" id="KW-0238">DNA-binding</keyword>
<dbReference type="PROSITE" id="PS50943">
    <property type="entry name" value="HTH_CROC1"/>
    <property type="match status" value="1"/>
</dbReference>
<dbReference type="InterPro" id="IPR010982">
    <property type="entry name" value="Lambda_DNA-bd_dom_sf"/>
</dbReference>
<evidence type="ECO:0000313" key="4">
    <source>
        <dbReference type="Proteomes" id="UP001301388"/>
    </source>
</evidence>
<protein>
    <submittedName>
        <fullName evidence="3">HigA family addiction module antitoxin</fullName>
    </submittedName>
</protein>
<dbReference type="EMBL" id="JAYGIE010000084">
    <property type="protein sequence ID" value="MEA5479201.1"/>
    <property type="molecule type" value="Genomic_DNA"/>
</dbReference>
<dbReference type="NCBIfam" id="TIGR02607">
    <property type="entry name" value="antidote_HigA"/>
    <property type="match status" value="1"/>
</dbReference>
<feature type="domain" description="HTH cro/C1-type" evidence="2">
    <location>
        <begin position="22"/>
        <end position="77"/>
    </location>
</feature>
<dbReference type="PANTHER" id="PTHR36924">
    <property type="entry name" value="ANTITOXIN HIGA-1"/>
    <property type="match status" value="1"/>
</dbReference>
<proteinExistence type="predicted"/>
<evidence type="ECO:0000259" key="2">
    <source>
        <dbReference type="PROSITE" id="PS50943"/>
    </source>
</evidence>
<evidence type="ECO:0000256" key="1">
    <source>
        <dbReference type="ARBA" id="ARBA00023125"/>
    </source>
</evidence>